<dbReference type="AlphaFoldDB" id="A0A4R5PK29"/>
<reference evidence="4 5" key="1">
    <citation type="journal article" date="2013" name="Int. J. Syst. Evol. Microbiol.">
        <title>Hoeflea suaedae sp. nov., an endophytic bacterium isolated from the root of the halophyte Suaeda maritima.</title>
        <authorList>
            <person name="Chung E.J."/>
            <person name="Park J.A."/>
            <person name="Pramanik P."/>
            <person name="Bibi F."/>
            <person name="Jeon C.O."/>
            <person name="Chung Y.R."/>
        </authorList>
    </citation>
    <scope>NUCLEOTIDE SEQUENCE [LARGE SCALE GENOMIC DNA]</scope>
    <source>
        <strain evidence="4 5">YC6898</strain>
    </source>
</reference>
<evidence type="ECO:0000259" key="2">
    <source>
        <dbReference type="Pfam" id="PF07848"/>
    </source>
</evidence>
<dbReference type="PIRSF" id="PIRSF020623">
    <property type="entry name" value="PaaX"/>
    <property type="match status" value="1"/>
</dbReference>
<organism evidence="4 5">
    <name type="scientific">Pseudohoeflea suaedae</name>
    <dbReference type="NCBI Taxonomy" id="877384"/>
    <lineage>
        <taxon>Bacteria</taxon>
        <taxon>Pseudomonadati</taxon>
        <taxon>Pseudomonadota</taxon>
        <taxon>Alphaproteobacteria</taxon>
        <taxon>Hyphomicrobiales</taxon>
        <taxon>Rhizobiaceae</taxon>
        <taxon>Pseudohoeflea</taxon>
    </lineage>
</organism>
<feature type="domain" description="Transcriptional repressor PaaX-like C-terminal" evidence="3">
    <location>
        <begin position="145"/>
        <end position="233"/>
    </location>
</feature>
<evidence type="ECO:0000259" key="3">
    <source>
        <dbReference type="Pfam" id="PF08223"/>
    </source>
</evidence>
<dbReference type="OrthoDB" id="2270427at2"/>
<feature type="domain" description="Transcriptional repressor PaaX-like N-terminal" evidence="2">
    <location>
        <begin position="1"/>
        <end position="63"/>
    </location>
</feature>
<protein>
    <submittedName>
        <fullName evidence="4">ArsR family transcriptional regulator</fullName>
    </submittedName>
</protein>
<proteinExistence type="predicted"/>
<keyword evidence="1" id="KW-0175">Coiled coil</keyword>
<evidence type="ECO:0000313" key="5">
    <source>
        <dbReference type="Proteomes" id="UP000295131"/>
    </source>
</evidence>
<gene>
    <name evidence="4" type="ORF">E2A64_15895</name>
</gene>
<dbReference type="Gene3D" id="1.10.10.10">
    <property type="entry name" value="Winged helix-like DNA-binding domain superfamily/Winged helix DNA-binding domain"/>
    <property type="match status" value="1"/>
</dbReference>
<comment type="caution">
    <text evidence="4">The sequence shown here is derived from an EMBL/GenBank/DDBJ whole genome shotgun (WGS) entry which is preliminary data.</text>
</comment>
<dbReference type="Gene3D" id="1.20.58.1460">
    <property type="match status" value="1"/>
</dbReference>
<evidence type="ECO:0000256" key="1">
    <source>
        <dbReference type="SAM" id="Coils"/>
    </source>
</evidence>
<dbReference type="EMBL" id="SMSI01000003">
    <property type="protein sequence ID" value="TDH35254.1"/>
    <property type="molecule type" value="Genomic_DNA"/>
</dbReference>
<sequence length="276" mass="30239">MTIYGDVVEPRGGMLWMGTLIECCGAHGLSETLVRTAVSRLVAAGRLEGLRIGRRSYYRLSDAARSEFRAASRLLFLPPPASEDWLFCLSETSSDQELGAGWVRLSPTVAIAPNREGVAPVDGVVMRAGQVEGQGDLRSFAREKWALEDVAHSYQAFLDRHQCLLDGPSFVASLSPEEALARRLRLVHDYRQAALIDPRLPPAACPTDWPAERARRLFVTAYLGLSGRADAFVGETFLNDQGALEAVNAETEQRLSRLESEAASWARAGSSHQTLQ</sequence>
<evidence type="ECO:0000313" key="4">
    <source>
        <dbReference type="EMBL" id="TDH35254.1"/>
    </source>
</evidence>
<dbReference type="PANTHER" id="PTHR30319:SF1">
    <property type="entry name" value="TRANSCRIPTIONAL REPRESSOR PAAX"/>
    <property type="match status" value="1"/>
</dbReference>
<dbReference type="Pfam" id="PF07848">
    <property type="entry name" value="PaaX"/>
    <property type="match status" value="1"/>
</dbReference>
<keyword evidence="5" id="KW-1185">Reference proteome</keyword>
<name>A0A4R5PK29_9HYPH</name>
<dbReference type="InterPro" id="IPR036388">
    <property type="entry name" value="WH-like_DNA-bd_sf"/>
</dbReference>
<dbReference type="Proteomes" id="UP000295131">
    <property type="component" value="Unassembled WGS sequence"/>
</dbReference>
<dbReference type="Pfam" id="PF08223">
    <property type="entry name" value="PaaX_C"/>
    <property type="match status" value="1"/>
</dbReference>
<dbReference type="InterPro" id="IPR012906">
    <property type="entry name" value="PaaX-like_N"/>
</dbReference>
<dbReference type="GO" id="GO:0006351">
    <property type="term" value="P:DNA-templated transcription"/>
    <property type="evidence" value="ECO:0007669"/>
    <property type="project" value="InterPro"/>
</dbReference>
<accession>A0A4R5PK29</accession>
<dbReference type="InterPro" id="IPR013225">
    <property type="entry name" value="PaaX_C"/>
</dbReference>
<dbReference type="InterPro" id="IPR011965">
    <property type="entry name" value="PaaX_trns_reg"/>
</dbReference>
<feature type="coiled-coil region" evidence="1">
    <location>
        <begin position="241"/>
        <end position="268"/>
    </location>
</feature>
<dbReference type="PANTHER" id="PTHR30319">
    <property type="entry name" value="PHENYLACETIC ACID REGULATOR-RELATED TRANSCRIPTIONAL REPRESSOR"/>
    <property type="match status" value="1"/>
</dbReference>